<gene>
    <name evidence="2" type="ORF">TVY486_0704080</name>
</gene>
<protein>
    <recommendedName>
        <fullName evidence="3">F-box domain-containing protein</fullName>
    </recommendedName>
</protein>
<accession>G0TYM7</accession>
<keyword evidence="1" id="KW-0732">Signal</keyword>
<evidence type="ECO:0008006" key="3">
    <source>
        <dbReference type="Google" id="ProtNLM"/>
    </source>
</evidence>
<feature type="signal peptide" evidence="1">
    <location>
        <begin position="1"/>
        <end position="21"/>
    </location>
</feature>
<dbReference type="VEuPathDB" id="TriTrypDB:TvY486_0704080"/>
<sequence length="743" mass="83869">MRRCSIAHVFLSCGVVTLSQASSVRNRPTRPLPLFFVSQSICQRGCASSHVPKINKEQVAQFERKAAVLAQETGGEGPLRLSPLELLFRIVSPLIASAPCVTRVQHVYTNIHRDFNEIVECQMILPPDTATDTHRWLRNQFGTLGAALKRLQAANATEHWGIYVSSDGMYSTKAHCDEEAAEAFMVAIGKSKGGSGAAGRERHPQSGYPSVEGESLLEVFQPVFPNFTPPRPPQNMESKGIKCDKRKGQVPEGIFTPQMLVPHIPTFFIPFTELVKDLPEGYTADHVERLFSVTETLEIVTLEGEKFVRLHGGKCSLDFRCGNAGAAAHERWRAYKPNPFLCESFRRLLPPVPKWVSLRALISHAPASLVEALLPWKHYKTILFFAQMQHVFSFTPAGEGEVCWAAPVNCLSYHDSPTPEVVSELAMLLSGQRVYIADLQNPEYVSKAAGTLGMRISDHAKMQIIMYYGTLLSFFRTHGDVFIVDDDMLVSLVSDQKTTCSGTYTLEDQLEKALVKKDRRTAQKTRRRIARDRNPDSPYVDKGVLLDAILRYVPRQRSISLNFLLKALPPALSDFLPERPITLFQRAPEKVQLFEHRYRHRLRVIRTGVPLPLGALRQTYTEEELLFLCATELQQPRYTADLYGRLPYGAKETIRLKYKGLLELLRQYPQYFVLVFKDALRLDTRQVQVTLLQMPPHAQLTEDDYGITVTDEVVLQQLDAEDKEAVKTLPEEIKETLNPKLVD</sequence>
<organism evidence="2">
    <name type="scientific">Trypanosoma vivax (strain Y486)</name>
    <dbReference type="NCBI Taxonomy" id="1055687"/>
    <lineage>
        <taxon>Eukaryota</taxon>
        <taxon>Discoba</taxon>
        <taxon>Euglenozoa</taxon>
        <taxon>Kinetoplastea</taxon>
        <taxon>Metakinetoplastina</taxon>
        <taxon>Trypanosomatida</taxon>
        <taxon>Trypanosomatidae</taxon>
        <taxon>Trypanosoma</taxon>
        <taxon>Duttonella</taxon>
    </lineage>
</organism>
<proteinExistence type="predicted"/>
<reference evidence="2" key="1">
    <citation type="journal article" date="2012" name="Proc. Natl. Acad. Sci. U.S.A.">
        <title>Antigenic diversity is generated by distinct evolutionary mechanisms in African trypanosome species.</title>
        <authorList>
            <person name="Jackson A.P."/>
            <person name="Berry A."/>
            <person name="Aslett M."/>
            <person name="Allison H.C."/>
            <person name="Burton P."/>
            <person name="Vavrova-Anderson J."/>
            <person name="Brown R."/>
            <person name="Browne H."/>
            <person name="Corton N."/>
            <person name="Hauser H."/>
            <person name="Gamble J."/>
            <person name="Gilderthorp R."/>
            <person name="Marcello L."/>
            <person name="McQuillan J."/>
            <person name="Otto T.D."/>
            <person name="Quail M.A."/>
            <person name="Sanders M.J."/>
            <person name="van Tonder A."/>
            <person name="Ginger M.L."/>
            <person name="Field M.C."/>
            <person name="Barry J.D."/>
            <person name="Hertz-Fowler C."/>
            <person name="Berriman M."/>
        </authorList>
    </citation>
    <scope>NUCLEOTIDE SEQUENCE</scope>
    <source>
        <strain evidence="2">Y486</strain>
    </source>
</reference>
<feature type="chain" id="PRO_5003409863" description="F-box domain-containing protein" evidence="1">
    <location>
        <begin position="22"/>
        <end position="743"/>
    </location>
</feature>
<name>G0TYM7_TRYVY</name>
<dbReference type="AlphaFoldDB" id="G0TYM7"/>
<evidence type="ECO:0000313" key="2">
    <source>
        <dbReference type="EMBL" id="CCC49074.1"/>
    </source>
</evidence>
<dbReference type="OMA" id="TEHWGIY"/>
<dbReference type="EMBL" id="HE573023">
    <property type="protein sequence ID" value="CCC49074.1"/>
    <property type="molecule type" value="Genomic_DNA"/>
</dbReference>
<evidence type="ECO:0000256" key="1">
    <source>
        <dbReference type="SAM" id="SignalP"/>
    </source>
</evidence>